<dbReference type="Proteomes" id="UP000265520">
    <property type="component" value="Unassembled WGS sequence"/>
</dbReference>
<keyword evidence="2" id="KW-1185">Reference proteome</keyword>
<reference evidence="1 2" key="1">
    <citation type="journal article" date="2018" name="Front. Plant Sci.">
        <title>Red Clover (Trifolium pratense) and Zigzag Clover (T. medium) - A Picture of Genomic Similarities and Differences.</title>
        <authorList>
            <person name="Dluhosova J."/>
            <person name="Istvanek J."/>
            <person name="Nedelnik J."/>
            <person name="Repkova J."/>
        </authorList>
    </citation>
    <scope>NUCLEOTIDE SEQUENCE [LARGE SCALE GENOMIC DNA]</scope>
    <source>
        <strain evidence="2">cv. 10/8</strain>
        <tissue evidence="1">Leaf</tissue>
    </source>
</reference>
<feature type="non-terminal residue" evidence="1">
    <location>
        <position position="1"/>
    </location>
</feature>
<comment type="caution">
    <text evidence="1">The sequence shown here is derived from an EMBL/GenBank/DDBJ whole genome shotgun (WGS) entry which is preliminary data.</text>
</comment>
<sequence length="38" mass="3681">ADAATDEDADAAAEMVAADAVAAEMVAADEMVAGLTNL</sequence>
<evidence type="ECO:0000313" key="2">
    <source>
        <dbReference type="Proteomes" id="UP000265520"/>
    </source>
</evidence>
<proteinExistence type="predicted"/>
<dbReference type="AlphaFoldDB" id="A0A392V0J5"/>
<accession>A0A392V0J5</accession>
<organism evidence="1 2">
    <name type="scientific">Trifolium medium</name>
    <dbReference type="NCBI Taxonomy" id="97028"/>
    <lineage>
        <taxon>Eukaryota</taxon>
        <taxon>Viridiplantae</taxon>
        <taxon>Streptophyta</taxon>
        <taxon>Embryophyta</taxon>
        <taxon>Tracheophyta</taxon>
        <taxon>Spermatophyta</taxon>
        <taxon>Magnoliopsida</taxon>
        <taxon>eudicotyledons</taxon>
        <taxon>Gunneridae</taxon>
        <taxon>Pentapetalae</taxon>
        <taxon>rosids</taxon>
        <taxon>fabids</taxon>
        <taxon>Fabales</taxon>
        <taxon>Fabaceae</taxon>
        <taxon>Papilionoideae</taxon>
        <taxon>50 kb inversion clade</taxon>
        <taxon>NPAAA clade</taxon>
        <taxon>Hologalegina</taxon>
        <taxon>IRL clade</taxon>
        <taxon>Trifolieae</taxon>
        <taxon>Trifolium</taxon>
    </lineage>
</organism>
<feature type="non-terminal residue" evidence="1">
    <location>
        <position position="38"/>
    </location>
</feature>
<evidence type="ECO:0000313" key="1">
    <source>
        <dbReference type="EMBL" id="MCI80953.1"/>
    </source>
</evidence>
<dbReference type="EMBL" id="LXQA011007216">
    <property type="protein sequence ID" value="MCI80953.1"/>
    <property type="molecule type" value="Genomic_DNA"/>
</dbReference>
<name>A0A392V0J5_9FABA</name>
<protein>
    <submittedName>
        <fullName evidence="1">Uncharacterized protein</fullName>
    </submittedName>
</protein>